<dbReference type="OrthoDB" id="5442866at2"/>
<evidence type="ECO:0000256" key="5">
    <source>
        <dbReference type="ARBA" id="ARBA00023136"/>
    </source>
</evidence>
<organism evidence="7 8">
    <name type="scientific">Nitratiruptor tergarcus DSM 16512</name>
    <dbReference type="NCBI Taxonomy" id="1069081"/>
    <lineage>
        <taxon>Bacteria</taxon>
        <taxon>Pseudomonadati</taxon>
        <taxon>Campylobacterota</taxon>
        <taxon>Epsilonproteobacteria</taxon>
        <taxon>Nautiliales</taxon>
        <taxon>Nitratiruptoraceae</taxon>
        <taxon>Nitratiruptor</taxon>
    </lineage>
</organism>
<dbReference type="GO" id="GO:0016020">
    <property type="term" value="C:membrane"/>
    <property type="evidence" value="ECO:0007669"/>
    <property type="project" value="UniProtKB-SubCell"/>
</dbReference>
<name>A0A1W1WR46_9BACT</name>
<feature type="transmembrane region" description="Helical" evidence="6">
    <location>
        <begin position="12"/>
        <end position="32"/>
    </location>
</feature>
<dbReference type="PANTHER" id="PTHR43243">
    <property type="entry name" value="INNER MEMBRANE TRANSPORTER YGJI-RELATED"/>
    <property type="match status" value="1"/>
</dbReference>
<dbReference type="Proteomes" id="UP000192602">
    <property type="component" value="Unassembled WGS sequence"/>
</dbReference>
<sequence>MSKTSLKRVVTLPYLVFYGAGNIIGAGIYVLIGKIAQISGYYAPFSFLLACIAVLFTALCYAELAARYPYASAEAYYLERAFSLSNISTLVGLVIIITGILSSSAIISGFYGYLKPLVDIGELATEFLIMLFLTGVAVWGVKESVTLTALFTLIEIFGLLLIIFYGFVSIDVTNISFEHYIPPLKIDVWINIALGSFLAFYAFIGFEDIVKLSEEVVDVQKTMPRAIIITLILVTLLYILVTFVSIITLDPQTLGESDAPLDEVFKKLTGDKHHILGIIALFAIVNGVLVQIIMVSRMLYGLAKQRVFPKFLATIHPATQTPIYATLITGFFILLFAYFIDLVKLAELTSYGIFIVFILINIALIKIKKKEPNFSGFKVPLFIPYIAIFINATLLLLKLFWDLLKIGT</sequence>
<reference evidence="8" key="1">
    <citation type="submission" date="2017-04" db="EMBL/GenBank/DDBJ databases">
        <authorList>
            <person name="Varghese N."/>
            <person name="Submissions S."/>
        </authorList>
    </citation>
    <scope>NUCLEOTIDE SEQUENCE [LARGE SCALE GENOMIC DNA]</scope>
    <source>
        <strain evidence="8">DSM 16512</strain>
    </source>
</reference>
<evidence type="ECO:0000256" key="4">
    <source>
        <dbReference type="ARBA" id="ARBA00022989"/>
    </source>
</evidence>
<dbReference type="InterPro" id="IPR002293">
    <property type="entry name" value="AA/rel_permease1"/>
</dbReference>
<proteinExistence type="predicted"/>
<evidence type="ECO:0000313" key="8">
    <source>
        <dbReference type="Proteomes" id="UP000192602"/>
    </source>
</evidence>
<accession>A0A1W1WR46</accession>
<feature type="transmembrane region" description="Helical" evidence="6">
    <location>
        <begin position="123"/>
        <end position="141"/>
    </location>
</feature>
<protein>
    <submittedName>
        <fullName evidence="7">Amino acid/polyamine/organocation transporter, APC superfamily</fullName>
    </submittedName>
</protein>
<dbReference type="GO" id="GO:0015171">
    <property type="term" value="F:amino acid transmembrane transporter activity"/>
    <property type="evidence" value="ECO:0007669"/>
    <property type="project" value="TreeGrafter"/>
</dbReference>
<gene>
    <name evidence="7" type="ORF">SAMN05660197_0449</name>
</gene>
<dbReference type="Pfam" id="PF13520">
    <property type="entry name" value="AA_permease_2"/>
    <property type="match status" value="1"/>
</dbReference>
<evidence type="ECO:0000256" key="2">
    <source>
        <dbReference type="ARBA" id="ARBA00022448"/>
    </source>
</evidence>
<dbReference type="STRING" id="1069081.SAMN05660197_0449"/>
<dbReference type="PIRSF" id="PIRSF006060">
    <property type="entry name" value="AA_transporter"/>
    <property type="match status" value="1"/>
</dbReference>
<feature type="transmembrane region" description="Helical" evidence="6">
    <location>
        <begin position="379"/>
        <end position="401"/>
    </location>
</feature>
<keyword evidence="5 6" id="KW-0472">Membrane</keyword>
<keyword evidence="3 6" id="KW-0812">Transmembrane</keyword>
<feature type="transmembrane region" description="Helical" evidence="6">
    <location>
        <begin position="87"/>
        <end position="111"/>
    </location>
</feature>
<feature type="transmembrane region" description="Helical" evidence="6">
    <location>
        <begin position="348"/>
        <end position="367"/>
    </location>
</feature>
<evidence type="ECO:0000256" key="3">
    <source>
        <dbReference type="ARBA" id="ARBA00022692"/>
    </source>
</evidence>
<dbReference type="RefSeq" id="WP_159445299.1">
    <property type="nucleotide sequence ID" value="NZ_AP026671.1"/>
</dbReference>
<dbReference type="PANTHER" id="PTHR43243:SF4">
    <property type="entry name" value="CATIONIC AMINO ACID TRANSPORTER 4"/>
    <property type="match status" value="1"/>
</dbReference>
<comment type="subcellular location">
    <subcellularLocation>
        <location evidence="1">Membrane</location>
        <topology evidence="1">Multi-pass membrane protein</topology>
    </subcellularLocation>
</comment>
<dbReference type="Gene3D" id="1.20.1740.10">
    <property type="entry name" value="Amino acid/polyamine transporter I"/>
    <property type="match status" value="1"/>
</dbReference>
<feature type="transmembrane region" description="Helical" evidence="6">
    <location>
        <begin position="275"/>
        <end position="300"/>
    </location>
</feature>
<dbReference type="EMBL" id="FWWZ01000001">
    <property type="protein sequence ID" value="SMC08685.1"/>
    <property type="molecule type" value="Genomic_DNA"/>
</dbReference>
<dbReference type="AlphaFoldDB" id="A0A1W1WR46"/>
<feature type="transmembrane region" description="Helical" evidence="6">
    <location>
        <begin position="321"/>
        <end position="342"/>
    </location>
</feature>
<keyword evidence="2" id="KW-0813">Transport</keyword>
<feature type="transmembrane region" description="Helical" evidence="6">
    <location>
        <begin position="44"/>
        <end position="66"/>
    </location>
</feature>
<keyword evidence="8" id="KW-1185">Reference proteome</keyword>
<keyword evidence="4 6" id="KW-1133">Transmembrane helix</keyword>
<evidence type="ECO:0000256" key="6">
    <source>
        <dbReference type="SAM" id="Phobius"/>
    </source>
</evidence>
<feature type="transmembrane region" description="Helical" evidence="6">
    <location>
        <begin position="148"/>
        <end position="168"/>
    </location>
</feature>
<feature type="transmembrane region" description="Helical" evidence="6">
    <location>
        <begin position="188"/>
        <end position="206"/>
    </location>
</feature>
<feature type="transmembrane region" description="Helical" evidence="6">
    <location>
        <begin position="226"/>
        <end position="247"/>
    </location>
</feature>
<evidence type="ECO:0000313" key="7">
    <source>
        <dbReference type="EMBL" id="SMC08685.1"/>
    </source>
</evidence>
<evidence type="ECO:0000256" key="1">
    <source>
        <dbReference type="ARBA" id="ARBA00004141"/>
    </source>
</evidence>